<keyword evidence="3" id="KW-1185">Reference proteome</keyword>
<feature type="chain" id="PRO_5043964616" description="Transmembrane protein" evidence="1">
    <location>
        <begin position="30"/>
        <end position="71"/>
    </location>
</feature>
<evidence type="ECO:0000256" key="1">
    <source>
        <dbReference type="SAM" id="SignalP"/>
    </source>
</evidence>
<accession>A0AAU9RCL3</accession>
<proteinExistence type="predicted"/>
<gene>
    <name evidence="2" type="ORF">TAV2_LOCUS3000</name>
</gene>
<keyword evidence="1" id="KW-0732">Signal</keyword>
<name>A0AAU9RCL3_THLAR</name>
<sequence>MATERSSTIIFLSVLVLVLVFSPILPCQAARVHFDAEGRVLLKEKSTDDLYCPACVCCGPAPKGGCCPCRC</sequence>
<feature type="signal peptide" evidence="1">
    <location>
        <begin position="1"/>
        <end position="29"/>
    </location>
</feature>
<dbReference type="AlphaFoldDB" id="A0AAU9RCL3"/>
<dbReference type="Proteomes" id="UP000836841">
    <property type="component" value="Chromosome 1"/>
</dbReference>
<organism evidence="2 3">
    <name type="scientific">Thlaspi arvense</name>
    <name type="common">Field penny-cress</name>
    <dbReference type="NCBI Taxonomy" id="13288"/>
    <lineage>
        <taxon>Eukaryota</taxon>
        <taxon>Viridiplantae</taxon>
        <taxon>Streptophyta</taxon>
        <taxon>Embryophyta</taxon>
        <taxon>Tracheophyta</taxon>
        <taxon>Spermatophyta</taxon>
        <taxon>Magnoliopsida</taxon>
        <taxon>eudicotyledons</taxon>
        <taxon>Gunneridae</taxon>
        <taxon>Pentapetalae</taxon>
        <taxon>rosids</taxon>
        <taxon>malvids</taxon>
        <taxon>Brassicales</taxon>
        <taxon>Brassicaceae</taxon>
        <taxon>Thlaspideae</taxon>
        <taxon>Thlaspi</taxon>
    </lineage>
</organism>
<evidence type="ECO:0000313" key="3">
    <source>
        <dbReference type="Proteomes" id="UP000836841"/>
    </source>
</evidence>
<dbReference type="PANTHER" id="PTHR36328:SF6">
    <property type="entry name" value="CRYPTDIN PROTEIN-LIKE PROTEIN-RELATED"/>
    <property type="match status" value="1"/>
</dbReference>
<evidence type="ECO:0000313" key="2">
    <source>
        <dbReference type="EMBL" id="CAH2036435.1"/>
    </source>
</evidence>
<protein>
    <recommendedName>
        <fullName evidence="4">Transmembrane protein</fullName>
    </recommendedName>
</protein>
<evidence type="ECO:0008006" key="4">
    <source>
        <dbReference type="Google" id="ProtNLM"/>
    </source>
</evidence>
<dbReference type="EMBL" id="OU466857">
    <property type="protein sequence ID" value="CAH2036435.1"/>
    <property type="molecule type" value="Genomic_DNA"/>
</dbReference>
<reference evidence="2 3" key="1">
    <citation type="submission" date="2022-03" db="EMBL/GenBank/DDBJ databases">
        <authorList>
            <person name="Nunn A."/>
            <person name="Chopra R."/>
            <person name="Nunn A."/>
            <person name="Contreras Garrido A."/>
        </authorList>
    </citation>
    <scope>NUCLEOTIDE SEQUENCE [LARGE SCALE GENOMIC DNA]</scope>
</reference>
<dbReference type="PANTHER" id="PTHR36328">
    <property type="entry name" value="TRANSMEMBRANE PROTEIN"/>
    <property type="match status" value="1"/>
</dbReference>